<dbReference type="Gene3D" id="3.40.50.1000">
    <property type="entry name" value="HAD superfamily/HAD-like"/>
    <property type="match status" value="1"/>
</dbReference>
<evidence type="ECO:0000313" key="2">
    <source>
        <dbReference type="EMBL" id="GFM35811.1"/>
    </source>
</evidence>
<keyword evidence="3" id="KW-1185">Reference proteome</keyword>
<evidence type="ECO:0000256" key="1">
    <source>
        <dbReference type="ARBA" id="ARBA00022801"/>
    </source>
</evidence>
<dbReference type="PANTHER" id="PTHR43316">
    <property type="entry name" value="HYDROLASE, HALOACID DELAHOGENASE-RELATED"/>
    <property type="match status" value="1"/>
</dbReference>
<evidence type="ECO:0000313" key="3">
    <source>
        <dbReference type="Proteomes" id="UP000503820"/>
    </source>
</evidence>
<dbReference type="SUPFAM" id="SSF56784">
    <property type="entry name" value="HAD-like"/>
    <property type="match status" value="1"/>
</dbReference>
<keyword evidence="1" id="KW-0378">Hydrolase</keyword>
<dbReference type="Pfam" id="PF00702">
    <property type="entry name" value="Hydrolase"/>
    <property type="match status" value="1"/>
</dbReference>
<name>A0A7J0BRG4_9BACT</name>
<organism evidence="2 3">
    <name type="scientific">Desulfovibrio psychrotolerans</name>
    <dbReference type="NCBI Taxonomy" id="415242"/>
    <lineage>
        <taxon>Bacteria</taxon>
        <taxon>Pseudomonadati</taxon>
        <taxon>Thermodesulfobacteriota</taxon>
        <taxon>Desulfovibrionia</taxon>
        <taxon>Desulfovibrionales</taxon>
        <taxon>Desulfovibrionaceae</taxon>
        <taxon>Desulfovibrio</taxon>
    </lineage>
</organism>
<sequence>MKDRAILFDWGGTLMESMPYYLGPGSGWSQVPPVEGAAQTLQLLRSSWLMGLASNASESEEGEIRKSLECMGVGLLLDRIYTYRSIGRPKPWPEFWRHVLADLGLAPGRVVMVGDDFMGDVWGATNAGMSAVWLNLGSADVRSGDRYTTIHRFADLPQALRLLGFD</sequence>
<comment type="caution">
    <text evidence="2">The sequence shown here is derived from an EMBL/GenBank/DDBJ whole genome shotgun (WGS) entry which is preliminary data.</text>
</comment>
<dbReference type="Proteomes" id="UP000503820">
    <property type="component" value="Unassembled WGS sequence"/>
</dbReference>
<dbReference type="GO" id="GO:0016787">
    <property type="term" value="F:hydrolase activity"/>
    <property type="evidence" value="ECO:0007669"/>
    <property type="project" value="UniProtKB-KW"/>
</dbReference>
<dbReference type="InterPro" id="IPR023214">
    <property type="entry name" value="HAD_sf"/>
</dbReference>
<protein>
    <submittedName>
        <fullName evidence="2">Haloacid dehalogenase</fullName>
    </submittedName>
</protein>
<dbReference type="PANTHER" id="PTHR43316:SF3">
    <property type="entry name" value="HALOACID DEHALOGENASE, TYPE II (AFU_ORTHOLOGUE AFUA_2G07750)-RELATED"/>
    <property type="match status" value="1"/>
</dbReference>
<reference evidence="2 3" key="1">
    <citation type="submission" date="2020-05" db="EMBL/GenBank/DDBJ databases">
        <title>Draft genome sequence of Desulfovibrio psychrotolerans JS1T.</title>
        <authorList>
            <person name="Ueno A."/>
            <person name="Tamazawa S."/>
            <person name="Tamamura S."/>
            <person name="Murakami T."/>
            <person name="Kiyama T."/>
            <person name="Inomata H."/>
            <person name="Amano Y."/>
            <person name="Miyakawa K."/>
            <person name="Tamaki H."/>
            <person name="Naganuma T."/>
            <person name="Kaneko K."/>
        </authorList>
    </citation>
    <scope>NUCLEOTIDE SEQUENCE [LARGE SCALE GENOMIC DNA]</scope>
    <source>
        <strain evidence="2 3">JS1</strain>
    </source>
</reference>
<dbReference type="EMBL" id="BLVP01000001">
    <property type="protein sequence ID" value="GFM35811.1"/>
    <property type="molecule type" value="Genomic_DNA"/>
</dbReference>
<gene>
    <name evidence="2" type="ORF">DSM19430T_04950</name>
</gene>
<dbReference type="CDD" id="cd01427">
    <property type="entry name" value="HAD_like"/>
    <property type="match status" value="1"/>
</dbReference>
<dbReference type="AlphaFoldDB" id="A0A7J0BRG4"/>
<accession>A0A7J0BRG4</accession>
<dbReference type="InterPro" id="IPR036412">
    <property type="entry name" value="HAD-like_sf"/>
</dbReference>
<proteinExistence type="predicted"/>
<dbReference type="InterPro" id="IPR051540">
    <property type="entry name" value="S-2-haloacid_dehalogenase"/>
</dbReference>